<dbReference type="Gene3D" id="1.10.3720.10">
    <property type="entry name" value="MetI-like"/>
    <property type="match status" value="1"/>
</dbReference>
<feature type="transmembrane region" description="Helical" evidence="7">
    <location>
        <begin position="179"/>
        <end position="200"/>
    </location>
</feature>
<dbReference type="GO" id="GO:0055085">
    <property type="term" value="P:transmembrane transport"/>
    <property type="evidence" value="ECO:0007669"/>
    <property type="project" value="InterPro"/>
</dbReference>
<evidence type="ECO:0000256" key="7">
    <source>
        <dbReference type="RuleBase" id="RU363032"/>
    </source>
</evidence>
<feature type="transmembrane region" description="Helical" evidence="7">
    <location>
        <begin position="95"/>
        <end position="116"/>
    </location>
</feature>
<dbReference type="EMBL" id="CADCWG010000154">
    <property type="protein sequence ID" value="CAA9558562.1"/>
    <property type="molecule type" value="Genomic_DNA"/>
</dbReference>
<feature type="transmembrane region" description="Helical" evidence="7">
    <location>
        <begin position="30"/>
        <end position="57"/>
    </location>
</feature>
<keyword evidence="3" id="KW-1003">Cell membrane</keyword>
<keyword evidence="6 7" id="KW-0472">Membrane</keyword>
<dbReference type="Pfam" id="PF00528">
    <property type="entry name" value="BPD_transp_1"/>
    <property type="match status" value="1"/>
</dbReference>
<keyword evidence="5 7" id="KW-1133">Transmembrane helix</keyword>
<evidence type="ECO:0000256" key="2">
    <source>
        <dbReference type="ARBA" id="ARBA00022448"/>
    </source>
</evidence>
<feature type="transmembrane region" description="Helical" evidence="7">
    <location>
        <begin position="236"/>
        <end position="258"/>
    </location>
</feature>
<dbReference type="GO" id="GO:0005886">
    <property type="term" value="C:plasma membrane"/>
    <property type="evidence" value="ECO:0007669"/>
    <property type="project" value="UniProtKB-SubCell"/>
</dbReference>
<feature type="transmembrane region" description="Helical" evidence="7">
    <location>
        <begin position="128"/>
        <end position="149"/>
    </location>
</feature>
<dbReference type="InterPro" id="IPR051393">
    <property type="entry name" value="ABC_transporter_permease"/>
</dbReference>
<name>A0A6J4USF7_9BACT</name>
<dbReference type="CDD" id="cd06261">
    <property type="entry name" value="TM_PBP2"/>
    <property type="match status" value="1"/>
</dbReference>
<dbReference type="InterPro" id="IPR035906">
    <property type="entry name" value="MetI-like_sf"/>
</dbReference>
<feature type="domain" description="ABC transmembrane type-1" evidence="8">
    <location>
        <begin position="91"/>
        <end position="305"/>
    </location>
</feature>
<evidence type="ECO:0000259" key="8">
    <source>
        <dbReference type="PROSITE" id="PS50928"/>
    </source>
</evidence>
<proteinExistence type="inferred from homology"/>
<evidence type="ECO:0000256" key="1">
    <source>
        <dbReference type="ARBA" id="ARBA00004651"/>
    </source>
</evidence>
<dbReference type="PANTHER" id="PTHR30193:SF37">
    <property type="entry name" value="INNER MEMBRANE ABC TRANSPORTER PERMEASE PROTEIN YCJO"/>
    <property type="match status" value="1"/>
</dbReference>
<reference evidence="9" key="1">
    <citation type="submission" date="2020-02" db="EMBL/GenBank/DDBJ databases">
        <authorList>
            <person name="Meier V. D."/>
        </authorList>
    </citation>
    <scope>NUCLEOTIDE SEQUENCE</scope>
    <source>
        <strain evidence="9">AVDCRST_MAG49</strain>
    </source>
</reference>
<keyword evidence="2 7" id="KW-0813">Transport</keyword>
<evidence type="ECO:0000313" key="9">
    <source>
        <dbReference type="EMBL" id="CAA9558562.1"/>
    </source>
</evidence>
<evidence type="ECO:0000256" key="6">
    <source>
        <dbReference type="ARBA" id="ARBA00023136"/>
    </source>
</evidence>
<protein>
    <submittedName>
        <fullName evidence="9">N-Acetyl-D-glucosamine ABC transport system, permease protein 1</fullName>
    </submittedName>
</protein>
<dbReference type="PROSITE" id="PS50928">
    <property type="entry name" value="ABC_TM1"/>
    <property type="match status" value="1"/>
</dbReference>
<comment type="subcellular location">
    <subcellularLocation>
        <location evidence="1 7">Cell membrane</location>
        <topology evidence="1 7">Multi-pass membrane protein</topology>
    </subcellularLocation>
</comment>
<comment type="similarity">
    <text evidence="7">Belongs to the binding-protein-dependent transport system permease family.</text>
</comment>
<dbReference type="SUPFAM" id="SSF161098">
    <property type="entry name" value="MetI-like"/>
    <property type="match status" value="1"/>
</dbReference>
<dbReference type="InterPro" id="IPR000515">
    <property type="entry name" value="MetI-like"/>
</dbReference>
<gene>
    <name evidence="9" type="ORF">AVDCRST_MAG49-2280</name>
</gene>
<dbReference type="SUPFAM" id="SSF160964">
    <property type="entry name" value="MalF N-terminal region-like"/>
    <property type="match status" value="1"/>
</dbReference>
<organism evidence="9">
    <name type="scientific">uncultured Thermomicrobiales bacterium</name>
    <dbReference type="NCBI Taxonomy" id="1645740"/>
    <lineage>
        <taxon>Bacteria</taxon>
        <taxon>Pseudomonadati</taxon>
        <taxon>Thermomicrobiota</taxon>
        <taxon>Thermomicrobia</taxon>
        <taxon>Thermomicrobiales</taxon>
        <taxon>environmental samples</taxon>
    </lineage>
</organism>
<evidence type="ECO:0000256" key="4">
    <source>
        <dbReference type="ARBA" id="ARBA00022692"/>
    </source>
</evidence>
<evidence type="ECO:0000256" key="3">
    <source>
        <dbReference type="ARBA" id="ARBA00022475"/>
    </source>
</evidence>
<accession>A0A6J4USF7</accession>
<dbReference type="AlphaFoldDB" id="A0A6J4USF7"/>
<keyword evidence="4 7" id="KW-0812">Transmembrane</keyword>
<feature type="transmembrane region" description="Helical" evidence="7">
    <location>
        <begin position="284"/>
        <end position="304"/>
    </location>
</feature>
<dbReference type="PANTHER" id="PTHR30193">
    <property type="entry name" value="ABC TRANSPORTER PERMEASE PROTEIN"/>
    <property type="match status" value="1"/>
</dbReference>
<sequence>MEINAAPVAEVAAARLPRTSTARFWHREGLLLIPFLTPALLFYAVFLLLPLAGTIALSFTEWSGFNVADIEWVGLANFEELGNDPIFWQSLRHNLTFLFGSVVLKTAVALLLALALDQNLPFSNFFRGVYLMPTVISLVVVGIVFTLVLSPSLGLVNPLLEAIGLGDYTRAWLGDPDTVLPLIIVIDAWHGFGLYMFLFISRLIAIPQDLHDAAFVDGASGVQDILHITLPLMKSMVAMVVLLAAIESLKMFALVFILTRGGPNHASEVLSSWAYFQGFTANKVGYGSAILVVLLIITFILAYIQVTRFQPKDEY</sequence>
<evidence type="ECO:0000256" key="5">
    <source>
        <dbReference type="ARBA" id="ARBA00022989"/>
    </source>
</evidence>